<protein>
    <submittedName>
        <fullName evidence="1">Uncharacterized protein</fullName>
    </submittedName>
</protein>
<reference evidence="1" key="2">
    <citation type="submission" date="2023-05" db="EMBL/GenBank/DDBJ databases">
        <authorList>
            <person name="Fouks B."/>
        </authorList>
    </citation>
    <scope>NUCLEOTIDE SEQUENCE</scope>
    <source>
        <strain evidence="1">Stay&amp;Tobe</strain>
        <tissue evidence="1">Testes</tissue>
    </source>
</reference>
<proteinExistence type="predicted"/>
<evidence type="ECO:0000313" key="1">
    <source>
        <dbReference type="EMBL" id="KAJ9584264.1"/>
    </source>
</evidence>
<sequence>YIYFLMNCHNHRQFQDRFSGHRLHRQLQKTLQYNSSPVILTGNFKWLPMHVSQWKEREKDNSSRRQNN</sequence>
<gene>
    <name evidence="1" type="ORF">L9F63_021386</name>
</gene>
<accession>A0AAD8EBZ4</accession>
<keyword evidence="2" id="KW-1185">Reference proteome</keyword>
<feature type="non-terminal residue" evidence="1">
    <location>
        <position position="68"/>
    </location>
</feature>
<dbReference type="Proteomes" id="UP001233999">
    <property type="component" value="Unassembled WGS sequence"/>
</dbReference>
<dbReference type="AlphaFoldDB" id="A0AAD8EBZ4"/>
<evidence type="ECO:0000313" key="2">
    <source>
        <dbReference type="Proteomes" id="UP001233999"/>
    </source>
</evidence>
<dbReference type="EMBL" id="JASPKZ010007434">
    <property type="protein sequence ID" value="KAJ9584264.1"/>
    <property type="molecule type" value="Genomic_DNA"/>
</dbReference>
<organism evidence="1 2">
    <name type="scientific">Diploptera punctata</name>
    <name type="common">Pacific beetle cockroach</name>
    <dbReference type="NCBI Taxonomy" id="6984"/>
    <lineage>
        <taxon>Eukaryota</taxon>
        <taxon>Metazoa</taxon>
        <taxon>Ecdysozoa</taxon>
        <taxon>Arthropoda</taxon>
        <taxon>Hexapoda</taxon>
        <taxon>Insecta</taxon>
        <taxon>Pterygota</taxon>
        <taxon>Neoptera</taxon>
        <taxon>Polyneoptera</taxon>
        <taxon>Dictyoptera</taxon>
        <taxon>Blattodea</taxon>
        <taxon>Blaberoidea</taxon>
        <taxon>Blaberidae</taxon>
        <taxon>Diplopterinae</taxon>
        <taxon>Diploptera</taxon>
    </lineage>
</organism>
<name>A0AAD8EBZ4_DIPPU</name>
<comment type="caution">
    <text evidence="1">The sequence shown here is derived from an EMBL/GenBank/DDBJ whole genome shotgun (WGS) entry which is preliminary data.</text>
</comment>
<reference evidence="1" key="1">
    <citation type="journal article" date="2023" name="IScience">
        <title>Live-bearing cockroach genome reveals convergent evolutionary mechanisms linked to viviparity in insects and beyond.</title>
        <authorList>
            <person name="Fouks B."/>
            <person name="Harrison M.C."/>
            <person name="Mikhailova A.A."/>
            <person name="Marchal E."/>
            <person name="English S."/>
            <person name="Carruthers M."/>
            <person name="Jennings E.C."/>
            <person name="Chiamaka E.L."/>
            <person name="Frigard R.A."/>
            <person name="Pippel M."/>
            <person name="Attardo G.M."/>
            <person name="Benoit J.B."/>
            <person name="Bornberg-Bauer E."/>
            <person name="Tobe S.S."/>
        </authorList>
    </citation>
    <scope>NUCLEOTIDE SEQUENCE</scope>
    <source>
        <strain evidence="1">Stay&amp;Tobe</strain>
    </source>
</reference>
<feature type="non-terminal residue" evidence="1">
    <location>
        <position position="1"/>
    </location>
</feature>